<keyword evidence="1" id="KW-0812">Transmembrane</keyword>
<name>M4RTK4_9ALTE</name>
<dbReference type="Proteomes" id="UP000011864">
    <property type="component" value="Chromosome"/>
</dbReference>
<dbReference type="AlphaFoldDB" id="M4RTK4"/>
<sequence>MISSQISILKAWKGFNASHSLGAILLPAVYIPITINHIYIIQQSLGLTLLPILVGVSYMLLS</sequence>
<organism evidence="2 3">
    <name type="scientific">Paraglaciecola psychrophila 170</name>
    <dbReference type="NCBI Taxonomy" id="1129794"/>
    <lineage>
        <taxon>Bacteria</taxon>
        <taxon>Pseudomonadati</taxon>
        <taxon>Pseudomonadota</taxon>
        <taxon>Gammaproteobacteria</taxon>
        <taxon>Alteromonadales</taxon>
        <taxon>Alteromonadaceae</taxon>
        <taxon>Paraglaciecola</taxon>
    </lineage>
</organism>
<dbReference type="PATRIC" id="fig|1129794.4.peg.3847"/>
<dbReference type="EMBL" id="CP003837">
    <property type="protein sequence ID" value="AGH45968.1"/>
    <property type="molecule type" value="Genomic_DNA"/>
</dbReference>
<keyword evidence="3" id="KW-1185">Reference proteome</keyword>
<feature type="transmembrane region" description="Helical" evidence="1">
    <location>
        <begin position="21"/>
        <end position="39"/>
    </location>
</feature>
<dbReference type="KEGG" id="gps:C427_3863"/>
<evidence type="ECO:0000313" key="2">
    <source>
        <dbReference type="EMBL" id="AGH45968.1"/>
    </source>
</evidence>
<dbReference type="HOGENOM" id="CLU_2900125_0_0_6"/>
<proteinExistence type="predicted"/>
<keyword evidence="1" id="KW-0472">Membrane</keyword>
<reference evidence="2 3" key="1">
    <citation type="journal article" date="2013" name="Genome Announc.">
        <title>Complete Genome Sequence of Glaciecola psychrophila Strain 170T.</title>
        <authorList>
            <person name="Yin J."/>
            <person name="Chen J."/>
            <person name="Liu G."/>
            <person name="Yu Y."/>
            <person name="Song L."/>
            <person name="Wang X."/>
            <person name="Qu X."/>
        </authorList>
    </citation>
    <scope>NUCLEOTIDE SEQUENCE [LARGE SCALE GENOMIC DNA]</scope>
    <source>
        <strain evidence="2 3">170</strain>
    </source>
</reference>
<accession>M4RTK4</accession>
<protein>
    <submittedName>
        <fullName evidence="2">Uncharacterized protein</fullName>
    </submittedName>
</protein>
<evidence type="ECO:0000313" key="3">
    <source>
        <dbReference type="Proteomes" id="UP000011864"/>
    </source>
</evidence>
<keyword evidence="1" id="KW-1133">Transmembrane helix</keyword>
<gene>
    <name evidence="2" type="ORF">C427_3863</name>
</gene>
<feature type="transmembrane region" description="Helical" evidence="1">
    <location>
        <begin position="45"/>
        <end position="61"/>
    </location>
</feature>
<evidence type="ECO:0000256" key="1">
    <source>
        <dbReference type="SAM" id="Phobius"/>
    </source>
</evidence>